<dbReference type="InterPro" id="IPR051609">
    <property type="entry name" value="NmrA/Isoflavone_reductase-like"/>
</dbReference>
<evidence type="ECO:0000313" key="5">
    <source>
        <dbReference type="EMBL" id="GIJ88149.1"/>
    </source>
</evidence>
<dbReference type="InterPro" id="IPR036291">
    <property type="entry name" value="NAD(P)-bd_dom_sf"/>
</dbReference>
<dbReference type="PANTHER" id="PTHR47706:SF9">
    <property type="entry name" value="NMRA-LIKE DOMAIN-CONTAINING PROTEIN-RELATED"/>
    <property type="match status" value="1"/>
</dbReference>
<dbReference type="RefSeq" id="XP_043158895.1">
    <property type="nucleotide sequence ID" value="XM_043302960.1"/>
</dbReference>
<dbReference type="PANTHER" id="PTHR47706">
    <property type="entry name" value="NMRA-LIKE FAMILY PROTEIN"/>
    <property type="match status" value="1"/>
</dbReference>
<feature type="domain" description="NAD(P)-binding" evidence="4">
    <location>
        <begin position="11"/>
        <end position="66"/>
    </location>
</feature>
<proteinExistence type="inferred from homology"/>
<keyword evidence="3" id="KW-0560">Oxidoreductase</keyword>
<evidence type="ECO:0000256" key="2">
    <source>
        <dbReference type="ARBA" id="ARBA00022857"/>
    </source>
</evidence>
<evidence type="ECO:0000256" key="1">
    <source>
        <dbReference type="ARBA" id="ARBA00005725"/>
    </source>
</evidence>
<dbReference type="InterPro" id="IPR016040">
    <property type="entry name" value="NAD(P)-bd_dom"/>
</dbReference>
<dbReference type="SUPFAM" id="SSF51735">
    <property type="entry name" value="NAD(P)-binding Rossmann-fold domains"/>
    <property type="match status" value="1"/>
</dbReference>
<dbReference type="Pfam" id="PF13460">
    <property type="entry name" value="NAD_binding_10"/>
    <property type="match status" value="1"/>
</dbReference>
<keyword evidence="6" id="KW-1185">Reference proteome</keyword>
<dbReference type="Proteomes" id="UP001043456">
    <property type="component" value="Unassembled WGS sequence"/>
</dbReference>
<dbReference type="OrthoDB" id="419598at2759"/>
<dbReference type="AlphaFoldDB" id="A0A9P3EU68"/>
<comment type="similarity">
    <text evidence="1">Belongs to the NmrA-type oxidoreductase family. Isoflavone reductase subfamily.</text>
</comment>
<dbReference type="EMBL" id="BHVY01000004">
    <property type="protein sequence ID" value="GIJ88149.1"/>
    <property type="molecule type" value="Genomic_DNA"/>
</dbReference>
<comment type="caution">
    <text evidence="5">The sequence shown here is derived from an EMBL/GenBank/DDBJ whole genome shotgun (WGS) entry which is preliminary data.</text>
</comment>
<evidence type="ECO:0000259" key="4">
    <source>
        <dbReference type="Pfam" id="PF13460"/>
    </source>
</evidence>
<dbReference type="GeneID" id="67005676"/>
<keyword evidence="2" id="KW-0521">NADP</keyword>
<dbReference type="Gene3D" id="3.90.25.10">
    <property type="entry name" value="UDP-galactose 4-epimerase, domain 1"/>
    <property type="match status" value="1"/>
</dbReference>
<evidence type="ECO:0000256" key="3">
    <source>
        <dbReference type="ARBA" id="ARBA00023002"/>
    </source>
</evidence>
<dbReference type="Gene3D" id="3.40.50.720">
    <property type="entry name" value="NAD(P)-binding Rossmann-like Domain"/>
    <property type="match status" value="2"/>
</dbReference>
<name>A0A9P3EU68_9EURO</name>
<organism evidence="5 6">
    <name type="scientific">Aspergillus pseudoviridinutans</name>
    <dbReference type="NCBI Taxonomy" id="1517512"/>
    <lineage>
        <taxon>Eukaryota</taxon>
        <taxon>Fungi</taxon>
        <taxon>Dikarya</taxon>
        <taxon>Ascomycota</taxon>
        <taxon>Pezizomycotina</taxon>
        <taxon>Eurotiomycetes</taxon>
        <taxon>Eurotiomycetidae</taxon>
        <taxon>Eurotiales</taxon>
        <taxon>Aspergillaceae</taxon>
        <taxon>Aspergillus</taxon>
        <taxon>Aspergillus subgen. Fumigati</taxon>
    </lineage>
</organism>
<accession>A0A9P3EU68</accession>
<dbReference type="GO" id="GO:0016491">
    <property type="term" value="F:oxidoreductase activity"/>
    <property type="evidence" value="ECO:0007669"/>
    <property type="project" value="UniProtKB-KW"/>
</dbReference>
<sequence length="286" mass="32499">MVITVGIAVITGKFARLVMKHLLASQEVSIRGFCRNPSKLPEHLLNSSRVTIISGDADDLDTLRQTEAPRRCVRARVCASVHRLDYTKLEYGQHPAKDPMKHVKAYLETKKNVKGVHVLIGAFMETFWSGYFGLFDSKDYKFSFYGTGDEIWESTTYGTAAQYVAAVALDRNAVGLLHFLGDRKTTRQIADEFAEVYGKRAKLERKGSLDDLYNTMQAALKKDPSDIYSYLALFYQYYCTNGQTYLKKEQDNARYPSVKPISFKDFMQTLEIDELNVAYQNLGLES</sequence>
<evidence type="ECO:0000313" key="6">
    <source>
        <dbReference type="Proteomes" id="UP001043456"/>
    </source>
</evidence>
<gene>
    <name evidence="5" type="ORF">Asppvi_007066</name>
</gene>
<protein>
    <recommendedName>
        <fullName evidence="4">NAD(P)-binding domain-containing protein</fullName>
    </recommendedName>
</protein>
<reference evidence="5 6" key="1">
    <citation type="submission" date="2018-10" db="EMBL/GenBank/DDBJ databases">
        <title>Pan-genome distribution and transcriptional activeness of fungal secondary metabolism genes in Aspergillus section Fumigati.</title>
        <authorList>
            <person name="Takahashi H."/>
            <person name="Umemura M."/>
            <person name="Ninomiya A."/>
            <person name="Kusuya Y."/>
            <person name="Urayama S."/>
            <person name="Shimizu M."/>
            <person name="Watanabe A."/>
            <person name="Kamei K."/>
            <person name="Yaguchi T."/>
            <person name="Hagiwara D."/>
        </authorList>
    </citation>
    <scope>NUCLEOTIDE SEQUENCE [LARGE SCALE GENOMIC DNA]</scope>
    <source>
        <strain evidence="5 6">IFM 55266</strain>
    </source>
</reference>